<sequence length="101" mass="10732">MNGFLCIRSLIATLTLLAALAALPGCMLIPHHGKDDDTRTEQTAGPHVGHGEEATEPTTAEVETADKTHHGHDGMSMMHGSGRWGWFVGGVMVVMMVLVAL</sequence>
<evidence type="ECO:0000313" key="5">
    <source>
        <dbReference type="Proteomes" id="UP000057158"/>
    </source>
</evidence>
<dbReference type="KEGG" id="des:DSOUD_1868"/>
<dbReference type="RefSeq" id="WP_053550720.1">
    <property type="nucleotide sequence ID" value="NZ_CP010802.1"/>
</dbReference>
<feature type="transmembrane region" description="Helical" evidence="2">
    <location>
        <begin position="84"/>
        <end position="100"/>
    </location>
</feature>
<proteinExistence type="predicted"/>
<keyword evidence="5" id="KW-1185">Reference proteome</keyword>
<keyword evidence="2" id="KW-0472">Membrane</keyword>
<dbReference type="Proteomes" id="UP000057158">
    <property type="component" value="Chromosome"/>
</dbReference>
<keyword evidence="2" id="KW-1133">Transmembrane helix</keyword>
<evidence type="ECO:0008006" key="6">
    <source>
        <dbReference type="Google" id="ProtNLM"/>
    </source>
</evidence>
<organism evidence="4 5">
    <name type="scientific">Desulfuromonas soudanensis</name>
    <dbReference type="NCBI Taxonomy" id="1603606"/>
    <lineage>
        <taxon>Bacteria</taxon>
        <taxon>Pseudomonadati</taxon>
        <taxon>Thermodesulfobacteriota</taxon>
        <taxon>Desulfuromonadia</taxon>
        <taxon>Desulfuromonadales</taxon>
        <taxon>Desulfuromonadaceae</taxon>
        <taxon>Desulfuromonas</taxon>
    </lineage>
</organism>
<dbReference type="EMBL" id="CP010802">
    <property type="protein sequence ID" value="ALC16640.1"/>
    <property type="molecule type" value="Genomic_DNA"/>
</dbReference>
<feature type="chain" id="PRO_5005791737" description="Lipoprotein" evidence="3">
    <location>
        <begin position="22"/>
        <end position="101"/>
    </location>
</feature>
<evidence type="ECO:0000256" key="3">
    <source>
        <dbReference type="SAM" id="SignalP"/>
    </source>
</evidence>
<keyword evidence="3" id="KW-0732">Signal</keyword>
<feature type="region of interest" description="Disordered" evidence="1">
    <location>
        <begin position="33"/>
        <end position="60"/>
    </location>
</feature>
<dbReference type="STRING" id="1603606.DSOUD_1868"/>
<gene>
    <name evidence="4" type="ORF">DSOUD_1868</name>
</gene>
<feature type="signal peptide" evidence="3">
    <location>
        <begin position="1"/>
        <end position="21"/>
    </location>
</feature>
<dbReference type="AlphaFoldDB" id="A0A0M4D0W8"/>
<accession>A0A0M4D0W8</accession>
<keyword evidence="2" id="KW-0812">Transmembrane</keyword>
<evidence type="ECO:0000256" key="2">
    <source>
        <dbReference type="SAM" id="Phobius"/>
    </source>
</evidence>
<name>A0A0M4D0W8_9BACT</name>
<evidence type="ECO:0000256" key="1">
    <source>
        <dbReference type="SAM" id="MobiDB-lite"/>
    </source>
</evidence>
<reference evidence="4 5" key="1">
    <citation type="submission" date="2015-07" db="EMBL/GenBank/DDBJ databases">
        <title>Isolation and Genomic Characterization of a Novel Halophilic Metal-Reducing Deltaproteobacterium from the Deep Subsurface.</title>
        <authorList>
            <person name="Badalamenti J.P."/>
            <person name="Summers Z.M."/>
            <person name="Gralnick J.A."/>
            <person name="Bond D.R."/>
        </authorList>
    </citation>
    <scope>NUCLEOTIDE SEQUENCE [LARGE SCALE GENOMIC DNA]</scope>
    <source>
        <strain evidence="4 5">WTL</strain>
    </source>
</reference>
<dbReference type="PATRIC" id="fig|1603606.3.peg.2026"/>
<evidence type="ECO:0000313" key="4">
    <source>
        <dbReference type="EMBL" id="ALC16640.1"/>
    </source>
</evidence>
<protein>
    <recommendedName>
        <fullName evidence="6">Lipoprotein</fullName>
    </recommendedName>
</protein>